<reference evidence="1 2" key="1">
    <citation type="submission" date="2018-03" db="EMBL/GenBank/DDBJ databases">
        <title>Genomic Encyclopedia of Archaeal and Bacterial Type Strains, Phase II (KMG-II): from individual species to whole genera.</title>
        <authorList>
            <person name="Goeker M."/>
        </authorList>
    </citation>
    <scope>NUCLEOTIDE SEQUENCE [LARGE SCALE GENOMIC DNA]</scope>
    <source>
        <strain evidence="1 2">DSM 18107</strain>
    </source>
</reference>
<dbReference type="Gene3D" id="1.25.40.390">
    <property type="match status" value="1"/>
</dbReference>
<protein>
    <submittedName>
        <fullName evidence="1">SusD-like starch-binding protein associating with outer membrane</fullName>
    </submittedName>
</protein>
<dbReference type="OrthoDB" id="9766256at2"/>
<organism evidence="1 2">
    <name type="scientific">Chitinophaga ginsengisoli</name>
    <dbReference type="NCBI Taxonomy" id="363837"/>
    <lineage>
        <taxon>Bacteria</taxon>
        <taxon>Pseudomonadati</taxon>
        <taxon>Bacteroidota</taxon>
        <taxon>Chitinophagia</taxon>
        <taxon>Chitinophagales</taxon>
        <taxon>Chitinophagaceae</taxon>
        <taxon>Chitinophaga</taxon>
    </lineage>
</organism>
<gene>
    <name evidence="1" type="ORF">CLV42_106214</name>
</gene>
<accession>A0A2P8G7C3</accession>
<proteinExistence type="predicted"/>
<dbReference type="SUPFAM" id="SSF48452">
    <property type="entry name" value="TPR-like"/>
    <property type="match status" value="1"/>
</dbReference>
<dbReference type="Proteomes" id="UP000240978">
    <property type="component" value="Unassembled WGS sequence"/>
</dbReference>
<dbReference type="Pfam" id="PF12771">
    <property type="entry name" value="SusD-like_2"/>
    <property type="match status" value="1"/>
</dbReference>
<dbReference type="InterPro" id="IPR041662">
    <property type="entry name" value="SusD-like_2"/>
</dbReference>
<evidence type="ECO:0000313" key="1">
    <source>
        <dbReference type="EMBL" id="PSL29879.1"/>
    </source>
</evidence>
<name>A0A2P8G7C3_9BACT</name>
<dbReference type="InterPro" id="IPR011990">
    <property type="entry name" value="TPR-like_helical_dom_sf"/>
</dbReference>
<comment type="caution">
    <text evidence="1">The sequence shown here is derived from an EMBL/GenBank/DDBJ whole genome shotgun (WGS) entry which is preliminary data.</text>
</comment>
<dbReference type="EMBL" id="PYGK01000006">
    <property type="protein sequence ID" value="PSL29879.1"/>
    <property type="molecule type" value="Genomic_DNA"/>
</dbReference>
<evidence type="ECO:0000313" key="2">
    <source>
        <dbReference type="Proteomes" id="UP000240978"/>
    </source>
</evidence>
<dbReference type="AlphaFoldDB" id="A0A2P8G7C3"/>
<dbReference type="RefSeq" id="WP_106603085.1">
    <property type="nucleotide sequence ID" value="NZ_PYGK01000006.1"/>
</dbReference>
<dbReference type="PROSITE" id="PS51257">
    <property type="entry name" value="PROKAR_LIPOPROTEIN"/>
    <property type="match status" value="1"/>
</dbReference>
<keyword evidence="2" id="KW-1185">Reference proteome</keyword>
<sequence length="571" mass="63008">MRFINKLGMGVAAASLLLSSCTKDFRDLNTNPIVSPTTNPETLIVAAEYKLVDRDFEWFYDNYQYIMRWMQFVAQDPAGSANNSLFGANSNTNGLYNDLYNIIGRYTSQIQSLVDKMSAEDKAKYQNVAAIAKVLKVYAAWRVSDANGSIPYTQAWAARDSSMFTPKYDSQSSLFDVWDAQLKAAVTTLAANAAGQVSYGSAEMFYNGDAAKWAKAANVLRLKLAMRLYKRSDVKAKAIVADVIASTAGIFTSNDEEWKFISSATNFARSGNWNPDNGSSFVAAKNIVDFMYTHNDPRLRVFFKPNSYTQSVIDSLKNGGALSSGTTYNPRRYVGIPSSPDAKSNAAYSRLYTRRIYTITLGGKTSQVTYDTLSKVQTRLFDLDQDGGAGSGGQYTQPIASYAEMCFILAEFTERGVNTGGTAEEWYNKGVTASLRAYDKIGATAKIIGYSALGAEEITTYLADPAVAYTGTLDEKLEKIGVQNFLNLFKSPQEAWGSWKRTGYPKEGGILPFEPFMISGVKSTVPRRWILPIPSNTQENIPNYNAAISDMQKEGAYGQANDLTGRVWWDM</sequence>